<organism evidence="14 15">
    <name type="scientific">Hydrocarboniphaga daqingensis</name>
    <dbReference type="NCBI Taxonomy" id="490188"/>
    <lineage>
        <taxon>Bacteria</taxon>
        <taxon>Pseudomonadati</taxon>
        <taxon>Pseudomonadota</taxon>
        <taxon>Gammaproteobacteria</taxon>
        <taxon>Nevskiales</taxon>
        <taxon>Nevskiaceae</taxon>
        <taxon>Hydrocarboniphaga</taxon>
    </lineage>
</organism>
<dbReference type="InterPro" id="IPR007507">
    <property type="entry name" value="Glycos_transf_N"/>
</dbReference>
<evidence type="ECO:0000256" key="10">
    <source>
        <dbReference type="PIRSR" id="PIRSR639901-1"/>
    </source>
</evidence>
<dbReference type="GO" id="GO:0005886">
    <property type="term" value="C:plasma membrane"/>
    <property type="evidence" value="ECO:0007669"/>
    <property type="project" value="UniProtKB-SubCell"/>
</dbReference>
<evidence type="ECO:0000256" key="4">
    <source>
        <dbReference type="ARBA" id="ARBA00012621"/>
    </source>
</evidence>
<dbReference type="SUPFAM" id="SSF53756">
    <property type="entry name" value="UDP-Glycosyltransferase/glycogen phosphorylase"/>
    <property type="match status" value="1"/>
</dbReference>
<dbReference type="GO" id="GO:0009244">
    <property type="term" value="P:lipopolysaccharide core region biosynthetic process"/>
    <property type="evidence" value="ECO:0007669"/>
    <property type="project" value="UniProtKB-UniRule"/>
</dbReference>
<dbReference type="AlphaFoldDB" id="A0A1M5MLU9"/>
<evidence type="ECO:0000256" key="12">
    <source>
        <dbReference type="RuleBase" id="RU365103"/>
    </source>
</evidence>
<evidence type="ECO:0000256" key="9">
    <source>
        <dbReference type="ARBA" id="ARBA00049183"/>
    </source>
</evidence>
<evidence type="ECO:0000256" key="3">
    <source>
        <dbReference type="ARBA" id="ARBA00006380"/>
    </source>
</evidence>
<keyword evidence="12" id="KW-0448">Lipopolysaccharide biosynthesis</keyword>
<evidence type="ECO:0000259" key="13">
    <source>
        <dbReference type="Pfam" id="PF04413"/>
    </source>
</evidence>
<dbReference type="FunFam" id="3.40.50.2000:FF:000032">
    <property type="entry name" value="3-deoxy-D-manno-octulosonic acid transferase"/>
    <property type="match status" value="1"/>
</dbReference>
<evidence type="ECO:0000256" key="7">
    <source>
        <dbReference type="ARBA" id="ARBA00022968"/>
    </source>
</evidence>
<dbReference type="NCBIfam" id="NF004388">
    <property type="entry name" value="PRK05749.1-4"/>
    <property type="match status" value="1"/>
</dbReference>
<dbReference type="Pfam" id="PF04413">
    <property type="entry name" value="Glycos_transf_N"/>
    <property type="match status" value="1"/>
</dbReference>
<feature type="domain" description="3-deoxy-D-manno-octulosonic-acid transferase N-terminal" evidence="13">
    <location>
        <begin position="33"/>
        <end position="206"/>
    </location>
</feature>
<dbReference type="UniPathway" id="UPA00958"/>
<dbReference type="Gene3D" id="3.40.50.2000">
    <property type="entry name" value="Glycogen Phosphorylase B"/>
    <property type="match status" value="1"/>
</dbReference>
<keyword evidence="7" id="KW-0735">Signal-anchor</keyword>
<feature type="site" description="Transition state stabilizer" evidence="11">
    <location>
        <position position="129"/>
    </location>
</feature>
<dbReference type="GO" id="GO:0009245">
    <property type="term" value="P:lipid A biosynthetic process"/>
    <property type="evidence" value="ECO:0007669"/>
    <property type="project" value="TreeGrafter"/>
</dbReference>
<dbReference type="EC" id="2.4.99.12" evidence="4 12"/>
<dbReference type="InterPro" id="IPR038107">
    <property type="entry name" value="Glycos_transf_N_sf"/>
</dbReference>
<reference evidence="14 15" key="1">
    <citation type="submission" date="2016-11" db="EMBL/GenBank/DDBJ databases">
        <authorList>
            <person name="Jaros S."/>
            <person name="Januszkiewicz K."/>
            <person name="Wedrychowicz H."/>
        </authorList>
    </citation>
    <scope>NUCLEOTIDE SEQUENCE [LARGE SCALE GENOMIC DNA]</scope>
    <source>
        <strain evidence="14 15">CGMCC 1.7049</strain>
    </source>
</reference>
<proteinExistence type="inferred from homology"/>
<evidence type="ECO:0000313" key="14">
    <source>
        <dbReference type="EMBL" id="SHG78350.1"/>
    </source>
</evidence>
<dbReference type="RefSeq" id="WP_072895723.1">
    <property type="nucleotide sequence ID" value="NZ_FQWZ01000003.1"/>
</dbReference>
<dbReference type="GO" id="GO:0043842">
    <property type="term" value="F:Kdo transferase activity"/>
    <property type="evidence" value="ECO:0007669"/>
    <property type="project" value="UniProtKB-EC"/>
</dbReference>
<evidence type="ECO:0000256" key="1">
    <source>
        <dbReference type="ARBA" id="ARBA00004388"/>
    </source>
</evidence>
<dbReference type="InterPro" id="IPR039901">
    <property type="entry name" value="Kdotransferase"/>
</dbReference>
<dbReference type="OrthoDB" id="9789797at2"/>
<accession>A0A1M5MLU9</accession>
<comment type="catalytic activity">
    <reaction evidence="9 12">
        <text>lipid IVA (E. coli) + CMP-3-deoxy-beta-D-manno-octulosonate = alpha-Kdo-(2-&gt;6)-lipid IVA (E. coli) + CMP + H(+)</text>
        <dbReference type="Rhea" id="RHEA:28066"/>
        <dbReference type="ChEBI" id="CHEBI:15378"/>
        <dbReference type="ChEBI" id="CHEBI:58603"/>
        <dbReference type="ChEBI" id="CHEBI:60364"/>
        <dbReference type="ChEBI" id="CHEBI:60377"/>
        <dbReference type="ChEBI" id="CHEBI:85987"/>
        <dbReference type="EC" id="2.4.99.12"/>
    </reaction>
</comment>
<evidence type="ECO:0000256" key="8">
    <source>
        <dbReference type="ARBA" id="ARBA00031445"/>
    </source>
</evidence>
<protein>
    <recommendedName>
        <fullName evidence="5 12">3-deoxy-D-manno-octulosonic acid transferase</fullName>
        <shortName evidence="12">Kdo transferase</shortName>
        <ecNumber evidence="4 12">2.4.99.12</ecNumber>
    </recommendedName>
    <alternativeName>
        <fullName evidence="8 12">Lipid IV(A) 3-deoxy-D-manno-octulosonic acid transferase</fullName>
    </alternativeName>
</protein>
<evidence type="ECO:0000313" key="15">
    <source>
        <dbReference type="Proteomes" id="UP000199758"/>
    </source>
</evidence>
<comment type="pathway">
    <text evidence="2 12">Bacterial outer membrane biogenesis; LPS core biosynthesis.</text>
</comment>
<keyword evidence="15" id="KW-1185">Reference proteome</keyword>
<evidence type="ECO:0000256" key="6">
    <source>
        <dbReference type="ARBA" id="ARBA00022679"/>
    </source>
</evidence>
<keyword evidence="7" id="KW-0812">Transmembrane</keyword>
<gene>
    <name evidence="14" type="ORF">SAMN04488068_1339</name>
</gene>
<dbReference type="Proteomes" id="UP000199758">
    <property type="component" value="Unassembled WGS sequence"/>
</dbReference>
<name>A0A1M5MLU9_9GAMM</name>
<evidence type="ECO:0000256" key="11">
    <source>
        <dbReference type="PIRSR" id="PIRSR639901-2"/>
    </source>
</evidence>
<evidence type="ECO:0000256" key="2">
    <source>
        <dbReference type="ARBA" id="ARBA00004713"/>
    </source>
</evidence>
<comment type="function">
    <text evidence="12">Involved in lipopolysaccharide (LPS) biosynthesis. Catalyzes the transfer of 3-deoxy-D-manno-octulosonate (Kdo) residue(s) from CMP-Kdo to lipid IV(A), the tetraacyldisaccharide-1,4'-bisphosphate precursor of lipid A.</text>
</comment>
<dbReference type="Gene3D" id="3.40.50.11720">
    <property type="entry name" value="3-Deoxy-D-manno-octulosonic-acid transferase, N-terminal domain"/>
    <property type="match status" value="1"/>
</dbReference>
<dbReference type="STRING" id="490188.SAMN04488068_1339"/>
<comment type="similarity">
    <text evidence="3">Belongs to the glycosyltransferase group 1 family. Glycosyltransferase 30 subfamily.</text>
</comment>
<feature type="active site" description="Proton acceptor" evidence="10">
    <location>
        <position position="59"/>
    </location>
</feature>
<keyword evidence="12" id="KW-1003">Cell membrane</keyword>
<dbReference type="PANTHER" id="PTHR42755">
    <property type="entry name" value="3-DEOXY-MANNO-OCTULOSONATE CYTIDYLYLTRANSFERASE"/>
    <property type="match status" value="1"/>
</dbReference>
<keyword evidence="6 12" id="KW-0808">Transferase</keyword>
<keyword evidence="12" id="KW-0472">Membrane</keyword>
<evidence type="ECO:0000256" key="5">
    <source>
        <dbReference type="ARBA" id="ARBA00019077"/>
    </source>
</evidence>
<dbReference type="EMBL" id="FQWZ01000003">
    <property type="protein sequence ID" value="SHG78350.1"/>
    <property type="molecule type" value="Genomic_DNA"/>
</dbReference>
<comment type="subcellular location">
    <subcellularLocation>
        <location evidence="1">Cell inner membrane</location>
        <topology evidence="1">Single-pass membrane protein</topology>
        <orientation evidence="1">Cytoplasmic side</orientation>
    </subcellularLocation>
    <subcellularLocation>
        <location evidence="12">Cell membrane</location>
    </subcellularLocation>
</comment>
<sequence>MRWLYTFLLYWLTPLILLRLLWRSRELPDYRRRWAERFGWVRPSPAPIAVWVHAVSVGESLAAMPLIRALVDLHGEGAVWVTTTTPTGSARVTETLGARVRHSYAPYDLPGSVARFLRRVRPQCVVVMETELWPNLFHQLGAAGTPLIVANARLSPRSMRGYSRVRGFAQSTLAAARIAAQSAADAERFRQLGAQRVTVMGNIKFDLSIDESQIRSGHDLRRRIGAQRPVWVAASTHEGEEDIALRAHAELRRAYADALLILVPRHPQRFDTVARRIASSGLAMARRASGDDPSAAAVLLGDTMGEIFVYYAAADLALVGGSFVDIGGHNVLEPASIGLPVLFGPQMHNFLPARDLLLQGQAAIGLDEPVMLVPTLHALLADPERRARMGAAGRDAVQANRGALQTLLGLIADPASLD</sequence>
<dbReference type="PANTHER" id="PTHR42755:SF1">
    <property type="entry name" value="3-DEOXY-D-MANNO-OCTULOSONIC ACID TRANSFERASE, MITOCHONDRIAL-RELATED"/>
    <property type="match status" value="1"/>
</dbReference>
<dbReference type="FunFam" id="3.40.50.11720:FF:000001">
    <property type="entry name" value="3-deoxy-D-manno-octulosonic acid transferase"/>
    <property type="match status" value="1"/>
</dbReference>
<feature type="site" description="Transition state stabilizer" evidence="11">
    <location>
        <position position="204"/>
    </location>
</feature>